<reference evidence="3 4" key="1">
    <citation type="submission" date="2021-01" db="EMBL/GenBank/DDBJ databases">
        <title>Streptomyces acididurans sp. nov., isolated from a peat swamp forest soil.</title>
        <authorList>
            <person name="Chantavorakit T."/>
            <person name="Duangmal K."/>
        </authorList>
    </citation>
    <scope>NUCLEOTIDE SEQUENCE [LARGE SCALE GENOMIC DNA]</scope>
    <source>
        <strain evidence="3 4">KK5PA1</strain>
    </source>
</reference>
<dbReference type="PANTHER" id="PTHR39428:SF1">
    <property type="entry name" value="F420H(2)-DEPENDENT QUINONE REDUCTASE RV1261C"/>
    <property type="match status" value="1"/>
</dbReference>
<dbReference type="NCBIfam" id="TIGR00026">
    <property type="entry name" value="hi_GC_TIGR00026"/>
    <property type="match status" value="1"/>
</dbReference>
<dbReference type="EMBL" id="JADKYB010000005">
    <property type="protein sequence ID" value="MBM9505269.1"/>
    <property type="molecule type" value="Genomic_DNA"/>
</dbReference>
<evidence type="ECO:0000256" key="1">
    <source>
        <dbReference type="ARBA" id="ARBA00008710"/>
    </source>
</evidence>
<dbReference type="Gene3D" id="2.30.110.10">
    <property type="entry name" value="Electron Transport, Fmn-binding Protein, Chain A"/>
    <property type="match status" value="1"/>
</dbReference>
<dbReference type="Proteomes" id="UP000749040">
    <property type="component" value="Unassembled WGS sequence"/>
</dbReference>
<name>A0ABS2TPL2_9ACTN</name>
<accession>A0ABS2TPL2</accession>
<dbReference type="InterPro" id="IPR012349">
    <property type="entry name" value="Split_barrel_FMN-bd"/>
</dbReference>
<proteinExistence type="inferred from homology"/>
<evidence type="ECO:0000313" key="3">
    <source>
        <dbReference type="EMBL" id="MBM9505269.1"/>
    </source>
</evidence>
<dbReference type="RefSeq" id="WP_205357112.1">
    <property type="nucleotide sequence ID" value="NZ_JADKYB010000005.1"/>
</dbReference>
<protein>
    <submittedName>
        <fullName evidence="3">Nitroreductase family deazaflavin-dependent oxidoreductase</fullName>
    </submittedName>
</protein>
<dbReference type="InterPro" id="IPR004378">
    <property type="entry name" value="F420H2_quin_Rdtase"/>
</dbReference>
<comment type="catalytic activity">
    <reaction evidence="2">
        <text>oxidized coenzyme F420-(gamma-L-Glu)(n) + a quinol + H(+) = reduced coenzyme F420-(gamma-L-Glu)(n) + a quinone</text>
        <dbReference type="Rhea" id="RHEA:39663"/>
        <dbReference type="Rhea" id="RHEA-COMP:12939"/>
        <dbReference type="Rhea" id="RHEA-COMP:14378"/>
        <dbReference type="ChEBI" id="CHEBI:15378"/>
        <dbReference type="ChEBI" id="CHEBI:24646"/>
        <dbReference type="ChEBI" id="CHEBI:132124"/>
        <dbReference type="ChEBI" id="CHEBI:133980"/>
        <dbReference type="ChEBI" id="CHEBI:139511"/>
    </reaction>
</comment>
<evidence type="ECO:0000256" key="2">
    <source>
        <dbReference type="ARBA" id="ARBA00049106"/>
    </source>
</evidence>
<comment type="similarity">
    <text evidence="1">Belongs to the F420H(2)-dependent quinone reductase family.</text>
</comment>
<organism evidence="3 4">
    <name type="scientific">Actinacidiphila acididurans</name>
    <dbReference type="NCBI Taxonomy" id="2784346"/>
    <lineage>
        <taxon>Bacteria</taxon>
        <taxon>Bacillati</taxon>
        <taxon>Actinomycetota</taxon>
        <taxon>Actinomycetes</taxon>
        <taxon>Kitasatosporales</taxon>
        <taxon>Streptomycetaceae</taxon>
        <taxon>Actinacidiphila</taxon>
    </lineage>
</organism>
<gene>
    <name evidence="3" type="ORF">ITX44_12070</name>
</gene>
<keyword evidence="4" id="KW-1185">Reference proteome</keyword>
<dbReference type="PANTHER" id="PTHR39428">
    <property type="entry name" value="F420H(2)-DEPENDENT QUINONE REDUCTASE RV1261C"/>
    <property type="match status" value="1"/>
</dbReference>
<dbReference type="Pfam" id="PF04075">
    <property type="entry name" value="F420H2_quin_red"/>
    <property type="match status" value="1"/>
</dbReference>
<sequence>MSESARDEAVVASPFNRRIVDEFRANGGRVGGALAGTPMILVHHFGARTGIERVTPVACTPQDDGRYVVIGSNGGAPAHPHWVHNLRAHPSTTVEFGTETIPVLAEELAGAERAEVWAQQVARYPQVADFQASTAREIPLFMLTPREG</sequence>
<evidence type="ECO:0000313" key="4">
    <source>
        <dbReference type="Proteomes" id="UP000749040"/>
    </source>
</evidence>
<comment type="caution">
    <text evidence="3">The sequence shown here is derived from an EMBL/GenBank/DDBJ whole genome shotgun (WGS) entry which is preliminary data.</text>
</comment>